<organism evidence="4 5">
    <name type="scientific">Artemisia annua</name>
    <name type="common">Sweet wormwood</name>
    <dbReference type="NCBI Taxonomy" id="35608"/>
    <lineage>
        <taxon>Eukaryota</taxon>
        <taxon>Viridiplantae</taxon>
        <taxon>Streptophyta</taxon>
        <taxon>Embryophyta</taxon>
        <taxon>Tracheophyta</taxon>
        <taxon>Spermatophyta</taxon>
        <taxon>Magnoliopsida</taxon>
        <taxon>eudicotyledons</taxon>
        <taxon>Gunneridae</taxon>
        <taxon>Pentapetalae</taxon>
        <taxon>asterids</taxon>
        <taxon>campanulids</taxon>
        <taxon>Asterales</taxon>
        <taxon>Asteraceae</taxon>
        <taxon>Asteroideae</taxon>
        <taxon>Anthemideae</taxon>
        <taxon>Artemisiinae</taxon>
        <taxon>Artemisia</taxon>
    </lineage>
</organism>
<evidence type="ECO:0000256" key="1">
    <source>
        <dbReference type="ARBA" id="ARBA00022801"/>
    </source>
</evidence>
<dbReference type="InterPro" id="IPR050542">
    <property type="entry name" value="Glycosyl_Hydrlase18_Chitinase"/>
</dbReference>
<keyword evidence="1 4" id="KW-0378">Hydrolase</keyword>
<evidence type="ECO:0000259" key="3">
    <source>
        <dbReference type="PROSITE" id="PS51910"/>
    </source>
</evidence>
<accession>A0A2U1MQB6</accession>
<dbReference type="STRING" id="35608.A0A2U1MQB6"/>
<dbReference type="PANTHER" id="PTHR45708">
    <property type="entry name" value="ENDOCHITINASE"/>
    <property type="match status" value="1"/>
</dbReference>
<dbReference type="GO" id="GO:0005576">
    <property type="term" value="C:extracellular region"/>
    <property type="evidence" value="ECO:0007669"/>
    <property type="project" value="TreeGrafter"/>
</dbReference>
<reference evidence="4 5" key="1">
    <citation type="journal article" date="2018" name="Mol. Plant">
        <title>The genome of Artemisia annua provides insight into the evolution of Asteraceae family and artemisinin biosynthesis.</title>
        <authorList>
            <person name="Shen Q."/>
            <person name="Zhang L."/>
            <person name="Liao Z."/>
            <person name="Wang S."/>
            <person name="Yan T."/>
            <person name="Shi P."/>
            <person name="Liu M."/>
            <person name="Fu X."/>
            <person name="Pan Q."/>
            <person name="Wang Y."/>
            <person name="Lv Z."/>
            <person name="Lu X."/>
            <person name="Zhang F."/>
            <person name="Jiang W."/>
            <person name="Ma Y."/>
            <person name="Chen M."/>
            <person name="Hao X."/>
            <person name="Li L."/>
            <person name="Tang Y."/>
            <person name="Lv G."/>
            <person name="Zhou Y."/>
            <person name="Sun X."/>
            <person name="Brodelius P.E."/>
            <person name="Rose J.K.C."/>
            <person name="Tang K."/>
        </authorList>
    </citation>
    <scope>NUCLEOTIDE SEQUENCE [LARGE SCALE GENOMIC DNA]</scope>
    <source>
        <strain evidence="5">cv. Huhao1</strain>
        <tissue evidence="4">Leaf</tissue>
    </source>
</reference>
<dbReference type="PROSITE" id="PS51910">
    <property type="entry name" value="GH18_2"/>
    <property type="match status" value="1"/>
</dbReference>
<sequence length="75" mass="8180">MLNENYDYVKLAFLATFENGQTPTINLSCHYDPYNNGCTNLTTESKSCQAKGIKVMLTIGGASGSYYLTSIAEAK</sequence>
<dbReference type="OrthoDB" id="1716288at2759"/>
<dbReference type="Proteomes" id="UP000245207">
    <property type="component" value="Unassembled WGS sequence"/>
</dbReference>
<keyword evidence="2" id="KW-0326">Glycosidase</keyword>
<dbReference type="AlphaFoldDB" id="A0A2U1MQB6"/>
<dbReference type="GO" id="GO:0005975">
    <property type="term" value="P:carbohydrate metabolic process"/>
    <property type="evidence" value="ECO:0007669"/>
    <property type="project" value="InterPro"/>
</dbReference>
<feature type="domain" description="GH18" evidence="3">
    <location>
        <begin position="1"/>
        <end position="75"/>
    </location>
</feature>
<proteinExistence type="predicted"/>
<evidence type="ECO:0000256" key="2">
    <source>
        <dbReference type="ARBA" id="ARBA00023295"/>
    </source>
</evidence>
<dbReference type="SUPFAM" id="SSF51445">
    <property type="entry name" value="(Trans)glycosidases"/>
    <property type="match status" value="1"/>
</dbReference>
<dbReference type="Gene3D" id="3.20.20.80">
    <property type="entry name" value="Glycosidases"/>
    <property type="match status" value="1"/>
</dbReference>
<evidence type="ECO:0000313" key="4">
    <source>
        <dbReference type="EMBL" id="PWA63404.1"/>
    </source>
</evidence>
<dbReference type="EMBL" id="PKPP01004646">
    <property type="protein sequence ID" value="PWA63404.1"/>
    <property type="molecule type" value="Genomic_DNA"/>
</dbReference>
<comment type="caution">
    <text evidence="4">The sequence shown here is derived from an EMBL/GenBank/DDBJ whole genome shotgun (WGS) entry which is preliminary data.</text>
</comment>
<evidence type="ECO:0000313" key="5">
    <source>
        <dbReference type="Proteomes" id="UP000245207"/>
    </source>
</evidence>
<dbReference type="GO" id="GO:0004568">
    <property type="term" value="F:chitinase activity"/>
    <property type="evidence" value="ECO:0007669"/>
    <property type="project" value="TreeGrafter"/>
</dbReference>
<dbReference type="PANTHER" id="PTHR45708:SF49">
    <property type="entry name" value="ENDOCHITINASE"/>
    <property type="match status" value="1"/>
</dbReference>
<gene>
    <name evidence="4" type="ORF">CTI12_AA354320</name>
</gene>
<protein>
    <submittedName>
        <fullName evidence="4">Glycoside hydrolase superfamily</fullName>
    </submittedName>
</protein>
<name>A0A2U1MQB6_ARTAN</name>
<keyword evidence="5" id="KW-1185">Reference proteome</keyword>
<dbReference type="InterPro" id="IPR001223">
    <property type="entry name" value="Glyco_hydro18_cat"/>
</dbReference>
<dbReference type="InterPro" id="IPR017853">
    <property type="entry name" value="GH"/>
</dbReference>